<dbReference type="InterPro" id="IPR027417">
    <property type="entry name" value="P-loop_NTPase"/>
</dbReference>
<dbReference type="Proteomes" id="UP001141166">
    <property type="component" value="Unassembled WGS sequence"/>
</dbReference>
<evidence type="ECO:0000256" key="2">
    <source>
        <dbReference type="ARBA" id="ARBA00022448"/>
    </source>
</evidence>
<keyword evidence="8 11" id="KW-1133">Transmembrane helix</keyword>
<evidence type="ECO:0000313" key="14">
    <source>
        <dbReference type="EMBL" id="MDC4246664.1"/>
    </source>
</evidence>
<evidence type="ECO:0000313" key="17">
    <source>
        <dbReference type="EMBL" id="RXU88611.1"/>
    </source>
</evidence>
<reference evidence="13 18" key="2">
    <citation type="submission" date="2016-01" db="EMBL/GenBank/DDBJ databases">
        <title>Molecular Mechanisms for transfer of large genomic segments between Enterococcus faecium strains.</title>
        <authorList>
            <person name="Garcia-Solache M.A."/>
            <person name="Lebreton F."/>
            <person name="Mclaughlin R.E."/>
            <person name="Whiteaker J.D."/>
            <person name="Gilmore M.S."/>
            <person name="Rice L.B."/>
        </authorList>
    </citation>
    <scope>NUCLEOTIDE SEQUENCE [LARGE SCALE GENOMIC DNA]</scope>
    <source>
        <strain evidence="13 18">D344RRF x C68</strain>
    </source>
</reference>
<reference evidence="17 20" key="3">
    <citation type="submission" date="2017-12" db="EMBL/GenBank/DDBJ databases">
        <title>A pool of 800 enterococci isolated from chicken carcass rinse samples from New Zealand.</title>
        <authorList>
            <person name="Zhang J."/>
            <person name="Rogers L."/>
            <person name="Midwinter A."/>
            <person name="French N."/>
        </authorList>
    </citation>
    <scope>NUCLEOTIDE SEQUENCE [LARGE SCALE GENOMIC DNA]</scope>
    <source>
        <strain evidence="17 20">EN697</strain>
    </source>
</reference>
<dbReference type="RefSeq" id="WP_002297413.1">
    <property type="nucleotide sequence ID" value="NZ_AP019394.1"/>
</dbReference>
<evidence type="ECO:0000256" key="4">
    <source>
        <dbReference type="ARBA" id="ARBA00022692"/>
    </source>
</evidence>
<dbReference type="CDD" id="cd03255">
    <property type="entry name" value="ABC_MJ0796_LolCDE_FtsE"/>
    <property type="match status" value="1"/>
</dbReference>
<comment type="caution">
    <text evidence="13">The sequence shown here is derived from an EMBL/GenBank/DDBJ whole genome shotgun (WGS) entry which is preliminary data.</text>
</comment>
<dbReference type="PROSITE" id="PS50893">
    <property type="entry name" value="ABC_TRANSPORTER_2"/>
    <property type="match status" value="1"/>
</dbReference>
<evidence type="ECO:0000256" key="5">
    <source>
        <dbReference type="ARBA" id="ARBA00022741"/>
    </source>
</evidence>
<evidence type="ECO:0000256" key="6">
    <source>
        <dbReference type="ARBA" id="ARBA00022840"/>
    </source>
</evidence>
<evidence type="ECO:0000256" key="3">
    <source>
        <dbReference type="ARBA" id="ARBA00022475"/>
    </source>
</evidence>
<dbReference type="Proteomes" id="UP000070452">
    <property type="component" value="Unassembled WGS sequence"/>
</dbReference>
<accession>A0A132P889</accession>
<feature type="transmembrane region" description="Helical" evidence="11">
    <location>
        <begin position="645"/>
        <end position="670"/>
    </location>
</feature>
<dbReference type="GO" id="GO:0006865">
    <property type="term" value="P:amino acid transport"/>
    <property type="evidence" value="ECO:0007669"/>
    <property type="project" value="UniProtKB-KW"/>
</dbReference>
<evidence type="ECO:0000256" key="10">
    <source>
        <dbReference type="ARBA" id="ARBA00038388"/>
    </source>
</evidence>
<keyword evidence="3" id="KW-1003">Cell membrane</keyword>
<dbReference type="GO" id="GO:0098796">
    <property type="term" value="C:membrane protein complex"/>
    <property type="evidence" value="ECO:0007669"/>
    <property type="project" value="UniProtKB-ARBA"/>
</dbReference>
<sequence>MLQLKDIKKYYKVGETTTKALDGVSVAFRQKEFVAILGPSGSGKTTMLNVIGGLDNYDSGDMVINGKSTKDFKDSDWDAYRNNSIGFIFQSYNLIGHLGIIENVELGMTLSGVSKDEKRKRAEDALHRVGLTDHMHKKPNQLSGGQMQRVAIARALANDPDILLCDEPTGALDTETSIQIMELIQELSKEKLVIMVTHNPELAHQYADRIIEFSDGKILTDSHPHIERPKDDQFNLRRTKMSFWTALKLSFNNIRTKKGRTFLTSFASSIGIIGIAIVLSLSSGFQKQIDNTQAETMAKFPITISKVTTNQTRDDAGLGASKADYPDSKTITAKVSEEDKAQHTNKIDQTYVDYVTDIDPNLSNNIGFTRTTGINLLRDVNGKVQPVSFSNQNPDTESLSLSSTMSAMTGVGVSSFPTQLDTSKENFLKDNYSLLAGSYPASATDVVLIVDGNNNTNINALKNLGFDVKEDEKLDFDDIVGTTFKLVNNNTYYTKLPTGNFIPNTDYDAMYQNASDELKISGILRVKSSSTMNLLSPGIAYSDQLTTQIVNENKESEIVKAQRDSDVNVLTTEKVDENAKQTLLSYLGGDSLPSSIMIYPNNFEDKEKILDYLDDYNKGKSDEDKIIYTDLAGTMTELTGGLMDAITYVLIAFAGISLVTSMIMISIITYTSVIERTKEIGVLKALGARKKDITRVFDAETCILGISSGILGVFIAWLATFPINSILYNMTDLKNVAQLNPVHAIILVIVSTILTMLGGHLPARMAAKKDAAIALRAE</sequence>
<reference evidence="14" key="4">
    <citation type="submission" date="2022-05" db="EMBL/GenBank/DDBJ databases">
        <title>Draft genome sequences of Clostridium perfringens strains isolated from Peru.</title>
        <authorList>
            <person name="Hurtado R."/>
            <person name="Lima L."/>
            <person name="Sousa T."/>
            <person name="Jaiswal A.K."/>
            <person name="Tiwari S."/>
            <person name="Maturrano L."/>
            <person name="Brenig B."/>
            <person name="Azevedo V."/>
        </authorList>
    </citation>
    <scope>NUCLEOTIDE SEQUENCE</scope>
    <source>
        <strain evidence="14">CP4</strain>
    </source>
</reference>
<evidence type="ECO:0000313" key="19">
    <source>
        <dbReference type="Proteomes" id="UP000253144"/>
    </source>
</evidence>
<organism evidence="13 18">
    <name type="scientific">Enterococcus faecium</name>
    <name type="common">Streptococcus faecium</name>
    <dbReference type="NCBI Taxonomy" id="1352"/>
    <lineage>
        <taxon>Bacteria</taxon>
        <taxon>Bacillati</taxon>
        <taxon>Bacillota</taxon>
        <taxon>Bacilli</taxon>
        <taxon>Lactobacillales</taxon>
        <taxon>Enterococcaceae</taxon>
        <taxon>Enterococcus</taxon>
    </lineage>
</organism>
<protein>
    <submittedName>
        <fullName evidence="16">ABC transporter ATP-binding protein/permease</fullName>
    </submittedName>
    <submittedName>
        <fullName evidence="14">ATP-binding cassette domain-containing protein</fullName>
    </submittedName>
    <submittedName>
        <fullName evidence="13">Sulfate ABC transporter ATP-binding protein</fullName>
    </submittedName>
</protein>
<evidence type="ECO:0000313" key="18">
    <source>
        <dbReference type="Proteomes" id="UP000070452"/>
    </source>
</evidence>
<dbReference type="GO" id="GO:0005524">
    <property type="term" value="F:ATP binding"/>
    <property type="evidence" value="ECO:0007669"/>
    <property type="project" value="UniProtKB-KW"/>
</dbReference>
<dbReference type="SUPFAM" id="SSF52540">
    <property type="entry name" value="P-loop containing nucleoside triphosphate hydrolases"/>
    <property type="match status" value="1"/>
</dbReference>
<feature type="transmembrane region" description="Helical" evidence="11">
    <location>
        <begin position="262"/>
        <end position="281"/>
    </location>
</feature>
<evidence type="ECO:0000313" key="16">
    <source>
        <dbReference type="EMBL" id="RBS30041.1"/>
    </source>
</evidence>
<dbReference type="EMBL" id="JAMWMK010000001">
    <property type="protein sequence ID" value="MDC4246664.1"/>
    <property type="molecule type" value="Genomic_DNA"/>
</dbReference>
<dbReference type="AlphaFoldDB" id="A0A132P889"/>
<dbReference type="GO" id="GO:0005886">
    <property type="term" value="C:plasma membrane"/>
    <property type="evidence" value="ECO:0007669"/>
    <property type="project" value="UniProtKB-SubCell"/>
</dbReference>
<dbReference type="GO" id="GO:0016887">
    <property type="term" value="F:ATP hydrolysis activity"/>
    <property type="evidence" value="ECO:0007669"/>
    <property type="project" value="InterPro"/>
</dbReference>
<dbReference type="Pfam" id="PF00005">
    <property type="entry name" value="ABC_tran"/>
    <property type="match status" value="1"/>
</dbReference>
<dbReference type="Pfam" id="PF02687">
    <property type="entry name" value="FtsX"/>
    <property type="match status" value="1"/>
</dbReference>
<comment type="similarity">
    <text evidence="10">Belongs to the ABC transporter superfamily. Macrolide exporter (TC 3.A.1.122) family.</text>
</comment>
<keyword evidence="4 11" id="KW-0812">Transmembrane</keyword>
<dbReference type="InterPro" id="IPR003838">
    <property type="entry name" value="ABC3_permease_C"/>
</dbReference>
<dbReference type="InterPro" id="IPR017911">
    <property type="entry name" value="MacB-like_ATP-bd"/>
</dbReference>
<evidence type="ECO:0000256" key="7">
    <source>
        <dbReference type="ARBA" id="ARBA00022970"/>
    </source>
</evidence>
<reference evidence="16 19" key="1">
    <citation type="submission" date="2015-06" db="EMBL/GenBank/DDBJ databases">
        <title>The Genome Sequence of Enterococcus faecium 131EA1.</title>
        <authorList>
            <consortium name="The Broad Institute Genomics Platform"/>
            <consortium name="The Broad Institute Genome Sequencing Center for Infectious Disease"/>
            <person name="Earl A.M."/>
            <person name="Van Tyne D."/>
            <person name="Lebreton F."/>
            <person name="Saavedra J.T."/>
            <person name="Gilmore M.S."/>
            <person name="Manson Mcguire A."/>
            <person name="Clock S."/>
            <person name="Crupain M."/>
            <person name="Rangan U."/>
            <person name="Young S."/>
            <person name="Abouelleil A."/>
            <person name="Cao P."/>
            <person name="Chapman S.B."/>
            <person name="Griggs A."/>
            <person name="Priest M."/>
            <person name="Shea T."/>
            <person name="Wortman J."/>
            <person name="Nusbaum C."/>
            <person name="Birren B."/>
        </authorList>
    </citation>
    <scope>NUCLEOTIDE SEQUENCE [LARGE SCALE GENOMIC DNA]</scope>
    <source>
        <strain evidence="16 19">131EA1</strain>
    </source>
</reference>
<keyword evidence="2" id="KW-0813">Transport</keyword>
<evidence type="ECO:0000259" key="12">
    <source>
        <dbReference type="PROSITE" id="PS50893"/>
    </source>
</evidence>
<feature type="transmembrane region" description="Helical" evidence="11">
    <location>
        <begin position="699"/>
        <end position="721"/>
    </location>
</feature>
<dbReference type="InterPro" id="IPR017871">
    <property type="entry name" value="ABC_transporter-like_CS"/>
</dbReference>
<dbReference type="InterPro" id="IPR003593">
    <property type="entry name" value="AAA+_ATPase"/>
</dbReference>
<keyword evidence="6 13" id="KW-0067">ATP-binding</keyword>
<dbReference type="Proteomes" id="UP000253144">
    <property type="component" value="Unassembled WGS sequence"/>
</dbReference>
<dbReference type="EMBL" id="JARPTX010000017">
    <property type="protein sequence ID" value="MDT2369841.1"/>
    <property type="molecule type" value="Genomic_DNA"/>
</dbReference>
<dbReference type="EMBL" id="PJVH01000020">
    <property type="protein sequence ID" value="RXU88611.1"/>
    <property type="molecule type" value="Genomic_DNA"/>
</dbReference>
<evidence type="ECO:0000313" key="15">
    <source>
        <dbReference type="EMBL" id="MDT2369841.1"/>
    </source>
</evidence>
<dbReference type="Proteomes" id="UP000289562">
    <property type="component" value="Unassembled WGS sequence"/>
</dbReference>
<feature type="domain" description="ABC transporter" evidence="12">
    <location>
        <begin position="2"/>
        <end position="240"/>
    </location>
</feature>
<dbReference type="Gene3D" id="3.40.50.300">
    <property type="entry name" value="P-loop containing nucleotide triphosphate hydrolases"/>
    <property type="match status" value="1"/>
</dbReference>
<dbReference type="InterPro" id="IPR003439">
    <property type="entry name" value="ABC_transporter-like_ATP-bd"/>
</dbReference>
<dbReference type="PATRIC" id="fig|1352.771.peg.383"/>
<keyword evidence="7" id="KW-0029">Amino-acid transport</keyword>
<name>A0A132P889_ENTFC</name>
<dbReference type="Proteomes" id="UP001260956">
    <property type="component" value="Unassembled WGS sequence"/>
</dbReference>
<dbReference type="GO" id="GO:0022857">
    <property type="term" value="F:transmembrane transporter activity"/>
    <property type="evidence" value="ECO:0007669"/>
    <property type="project" value="UniProtKB-ARBA"/>
</dbReference>
<dbReference type="PANTHER" id="PTHR42798">
    <property type="entry name" value="LIPOPROTEIN-RELEASING SYSTEM ATP-BINDING PROTEIN LOLD"/>
    <property type="match status" value="1"/>
</dbReference>
<dbReference type="PROSITE" id="PS00211">
    <property type="entry name" value="ABC_TRANSPORTER_1"/>
    <property type="match status" value="1"/>
</dbReference>
<evidence type="ECO:0000256" key="11">
    <source>
        <dbReference type="SAM" id="Phobius"/>
    </source>
</evidence>
<keyword evidence="5" id="KW-0547">Nucleotide-binding</keyword>
<evidence type="ECO:0000256" key="8">
    <source>
        <dbReference type="ARBA" id="ARBA00022989"/>
    </source>
</evidence>
<evidence type="ECO:0000313" key="20">
    <source>
        <dbReference type="Proteomes" id="UP000289562"/>
    </source>
</evidence>
<feature type="transmembrane region" description="Helical" evidence="11">
    <location>
        <begin position="741"/>
        <end position="759"/>
    </location>
</feature>
<proteinExistence type="inferred from homology"/>
<comment type="subcellular location">
    <subcellularLocation>
        <location evidence="1">Cell inner membrane</location>
        <topology evidence="1">Multi-pass membrane protein</topology>
    </subcellularLocation>
</comment>
<evidence type="ECO:0000313" key="13">
    <source>
        <dbReference type="EMBL" id="KWX18182.1"/>
    </source>
</evidence>
<gene>
    <name evidence="13" type="ORF">AWT83_06755</name>
    <name evidence="17" type="ORF">CYQ77_07645</name>
    <name evidence="16" type="ORF">EB12_01790</name>
    <name evidence="14" type="ORF">M3X98_01120</name>
    <name evidence="15" type="ORF">P6Z85_06660</name>
</gene>
<dbReference type="FunFam" id="3.40.50.300:FF:000032">
    <property type="entry name" value="Export ABC transporter ATP-binding protein"/>
    <property type="match status" value="1"/>
</dbReference>
<evidence type="ECO:0000256" key="9">
    <source>
        <dbReference type="ARBA" id="ARBA00023136"/>
    </source>
</evidence>
<dbReference type="SMART" id="SM00382">
    <property type="entry name" value="AAA"/>
    <property type="match status" value="1"/>
</dbReference>
<keyword evidence="9 11" id="KW-0472">Membrane</keyword>
<reference evidence="15" key="5">
    <citation type="submission" date="2023-03" db="EMBL/GenBank/DDBJ databases">
        <authorList>
            <person name="Shen W."/>
            <person name="Cai J."/>
        </authorList>
    </citation>
    <scope>NUCLEOTIDE SEQUENCE</scope>
    <source>
        <strain evidence="15">B1010-2</strain>
    </source>
</reference>
<dbReference type="EMBL" id="LRHK01000001">
    <property type="protein sequence ID" value="KWX18182.1"/>
    <property type="molecule type" value="Genomic_DNA"/>
</dbReference>
<dbReference type="EMBL" id="LEQJ01000011">
    <property type="protein sequence ID" value="RBS30041.1"/>
    <property type="molecule type" value="Genomic_DNA"/>
</dbReference>
<evidence type="ECO:0000256" key="1">
    <source>
        <dbReference type="ARBA" id="ARBA00004429"/>
    </source>
</evidence>
<dbReference type="PANTHER" id="PTHR42798:SF6">
    <property type="entry name" value="CELL DIVISION ATP-BINDING PROTEIN FTSE"/>
    <property type="match status" value="1"/>
</dbReference>